<dbReference type="EMBL" id="CP009507">
    <property type="protein sequence ID" value="AKB31799.1"/>
    <property type="molecule type" value="Genomic_DNA"/>
</dbReference>
<dbReference type="PATRIC" id="fig|1434119.4.peg.1405"/>
<name>A0A0E3PC14_9EURY</name>
<keyword evidence="1" id="KW-0004">4Fe-4S</keyword>
<dbReference type="Pfam" id="PF01077">
    <property type="entry name" value="NIR_SIR"/>
    <property type="match status" value="1"/>
</dbReference>
<dbReference type="Pfam" id="PF03460">
    <property type="entry name" value="NIR_SIR_ferr"/>
    <property type="match status" value="1"/>
</dbReference>
<dbReference type="GO" id="GO:0046872">
    <property type="term" value="F:metal ion binding"/>
    <property type="evidence" value="ECO:0007669"/>
    <property type="project" value="UniProtKB-KW"/>
</dbReference>
<dbReference type="PANTHER" id="PTHR43809">
    <property type="entry name" value="NITRITE REDUCTASE (NADH) LARGE SUBUNIT"/>
    <property type="match status" value="1"/>
</dbReference>
<dbReference type="KEGG" id="msz:MSSIH_1109"/>
<dbReference type="SUPFAM" id="SSF55124">
    <property type="entry name" value="Nitrite/Sulfite reductase N-terminal domain-like"/>
    <property type="match status" value="1"/>
</dbReference>
<evidence type="ECO:0000256" key="4">
    <source>
        <dbReference type="ARBA" id="ARBA00023002"/>
    </source>
</evidence>
<dbReference type="PROSITE" id="PS00365">
    <property type="entry name" value="NIR_SIR"/>
    <property type="match status" value="1"/>
</dbReference>
<evidence type="ECO:0000256" key="6">
    <source>
        <dbReference type="ARBA" id="ARBA00023014"/>
    </source>
</evidence>
<keyword evidence="5" id="KW-0408">Iron</keyword>
<dbReference type="InterPro" id="IPR045854">
    <property type="entry name" value="NO2/SO3_Rdtase_4Fe4S_sf"/>
</dbReference>
<evidence type="ECO:0000313" key="9">
    <source>
        <dbReference type="EMBL" id="AKB31799.1"/>
    </source>
</evidence>
<dbReference type="InterPro" id="IPR017220">
    <property type="entry name" value="Sulphite_reductase_assimil"/>
</dbReference>
<evidence type="ECO:0000256" key="1">
    <source>
        <dbReference type="ARBA" id="ARBA00022485"/>
    </source>
</evidence>
<proteinExistence type="predicted"/>
<evidence type="ECO:0000256" key="2">
    <source>
        <dbReference type="ARBA" id="ARBA00022617"/>
    </source>
</evidence>
<keyword evidence="3" id="KW-0479">Metal-binding</keyword>
<dbReference type="GO" id="GO:0051539">
    <property type="term" value="F:4 iron, 4 sulfur cluster binding"/>
    <property type="evidence" value="ECO:0007669"/>
    <property type="project" value="UniProtKB-KW"/>
</dbReference>
<keyword evidence="4" id="KW-0560">Oxidoreductase</keyword>
<dbReference type="FunFam" id="3.90.480.20:FF:000010">
    <property type="entry name" value="Sulfite reductase, assimilatory-type"/>
    <property type="match status" value="1"/>
</dbReference>
<dbReference type="GO" id="GO:0016491">
    <property type="term" value="F:oxidoreductase activity"/>
    <property type="evidence" value="ECO:0007669"/>
    <property type="project" value="UniProtKB-KW"/>
</dbReference>
<gene>
    <name evidence="9" type="ORF">MSSIH_1109</name>
</gene>
<dbReference type="InterPro" id="IPR006067">
    <property type="entry name" value="NO2/SO3_Rdtase_4Fe4S_dom"/>
</dbReference>
<organism evidence="9 10">
    <name type="scientific">Methanosarcina siciliae HI350</name>
    <dbReference type="NCBI Taxonomy" id="1434119"/>
    <lineage>
        <taxon>Archaea</taxon>
        <taxon>Methanobacteriati</taxon>
        <taxon>Methanobacteriota</taxon>
        <taxon>Stenosarchaea group</taxon>
        <taxon>Methanomicrobia</taxon>
        <taxon>Methanosarcinales</taxon>
        <taxon>Methanosarcinaceae</taxon>
        <taxon>Methanosarcina</taxon>
    </lineage>
</organism>
<feature type="domain" description="Nitrite/Sulfite reductase ferredoxin-like" evidence="8">
    <location>
        <begin position="47"/>
        <end position="110"/>
    </location>
</feature>
<dbReference type="AlphaFoldDB" id="A0A0E3PC14"/>
<dbReference type="InterPro" id="IPR036136">
    <property type="entry name" value="Nit/Sulf_reduc_fer-like_dom_sf"/>
</dbReference>
<dbReference type="PANTHER" id="PTHR43809:SF1">
    <property type="entry name" value="NITRITE REDUCTASE (NADH) LARGE SUBUNIT"/>
    <property type="match status" value="1"/>
</dbReference>
<keyword evidence="2" id="KW-0349">Heme</keyword>
<sequence length="254" mass="27180">MKNVLNGFAFFAVRLPDILNRFKIPALKFEEKGSIMKDNLPEKGAIVQRDRESYAIAPHLPGGVVDPDTLMKIAEVAKKYGAAALKATSAQRIAIVGLKEEDLDNVWADLGIKPGAAIGLCVRSIKICPGTTFCKQAKQDSLGLGLKLDEKYHGMPMPSKLKIGVSGCPNSCAEPAIKDIGIMGTAKGYNLMVGGSAAATPRLADVVAKGLSEEEVLDVVEKILTYYKNSGTKKRLGKFIDGMGLEEFKAQVGL</sequence>
<evidence type="ECO:0000259" key="8">
    <source>
        <dbReference type="Pfam" id="PF03460"/>
    </source>
</evidence>
<dbReference type="InterPro" id="IPR005117">
    <property type="entry name" value="NiRdtase/SiRdtase_haem-b_fer"/>
</dbReference>
<protein>
    <submittedName>
        <fullName evidence="9">Dissimilatory sulfite reductase (Desulfoviridin), alpha and beta subunits</fullName>
    </submittedName>
</protein>
<dbReference type="Gene3D" id="3.30.413.10">
    <property type="entry name" value="Sulfite Reductase Hemoprotein, domain 1"/>
    <property type="match status" value="1"/>
</dbReference>
<dbReference type="InterPro" id="IPR006066">
    <property type="entry name" value="NO2/SO3_Rdtase_FeS/sirohaem_BS"/>
</dbReference>
<evidence type="ECO:0000256" key="5">
    <source>
        <dbReference type="ARBA" id="ARBA00023004"/>
    </source>
</evidence>
<accession>A0A0E3PC14</accession>
<evidence type="ECO:0000313" key="10">
    <source>
        <dbReference type="Proteomes" id="UP000033092"/>
    </source>
</evidence>
<dbReference type="PIRSF" id="PIRSF037487">
    <property type="entry name" value="Sulfite_red_assimil"/>
    <property type="match status" value="1"/>
</dbReference>
<dbReference type="HOGENOM" id="CLU_072599_0_0_2"/>
<reference evidence="9 10" key="1">
    <citation type="submission" date="2014-07" db="EMBL/GenBank/DDBJ databases">
        <title>Methanogenic archaea and the global carbon cycle.</title>
        <authorList>
            <person name="Henriksen J.R."/>
            <person name="Luke J."/>
            <person name="Reinhart S."/>
            <person name="Benedict M.N."/>
            <person name="Youngblut N.D."/>
            <person name="Metcalf M.E."/>
            <person name="Whitaker R.J."/>
            <person name="Metcalf W.W."/>
        </authorList>
    </citation>
    <scope>NUCLEOTIDE SEQUENCE [LARGE SCALE GENOMIC DNA]</scope>
    <source>
        <strain evidence="9 10">HI350</strain>
    </source>
</reference>
<feature type="domain" description="Nitrite/sulphite reductase 4Fe-4S" evidence="7">
    <location>
        <begin position="121"/>
        <end position="253"/>
    </location>
</feature>
<dbReference type="GO" id="GO:0020037">
    <property type="term" value="F:heme binding"/>
    <property type="evidence" value="ECO:0007669"/>
    <property type="project" value="InterPro"/>
</dbReference>
<dbReference type="PRINTS" id="PR00397">
    <property type="entry name" value="SIROHAEM"/>
</dbReference>
<dbReference type="InterPro" id="IPR052034">
    <property type="entry name" value="NasD-like"/>
</dbReference>
<evidence type="ECO:0000256" key="3">
    <source>
        <dbReference type="ARBA" id="ARBA00022723"/>
    </source>
</evidence>
<keyword evidence="6" id="KW-0411">Iron-sulfur</keyword>
<evidence type="ECO:0000259" key="7">
    <source>
        <dbReference type="Pfam" id="PF01077"/>
    </source>
</evidence>
<dbReference type="Gene3D" id="3.90.480.10">
    <property type="entry name" value="Sulfite Reductase Hemoprotein,Domain 2"/>
    <property type="match status" value="1"/>
</dbReference>
<dbReference type="Proteomes" id="UP000033092">
    <property type="component" value="Chromosome"/>
</dbReference>
<dbReference type="SUPFAM" id="SSF56014">
    <property type="entry name" value="Nitrite and sulphite reductase 4Fe-4S domain-like"/>
    <property type="match status" value="1"/>
</dbReference>